<reference evidence="2" key="2">
    <citation type="submission" date="2024-10" db="UniProtKB">
        <authorList>
            <consortium name="EnsemblProtists"/>
        </authorList>
    </citation>
    <scope>IDENTIFICATION</scope>
</reference>
<dbReference type="RefSeq" id="XP_005765798.1">
    <property type="nucleotide sequence ID" value="XM_005765741.1"/>
</dbReference>
<dbReference type="HOGENOM" id="CLU_2127637_0_0_1"/>
<keyword evidence="3" id="KW-1185">Reference proteome</keyword>
<reference evidence="3" key="1">
    <citation type="journal article" date="2013" name="Nature">
        <title>Pan genome of the phytoplankton Emiliania underpins its global distribution.</title>
        <authorList>
            <person name="Read B.A."/>
            <person name="Kegel J."/>
            <person name="Klute M.J."/>
            <person name="Kuo A."/>
            <person name="Lefebvre S.C."/>
            <person name="Maumus F."/>
            <person name="Mayer C."/>
            <person name="Miller J."/>
            <person name="Monier A."/>
            <person name="Salamov A."/>
            <person name="Young J."/>
            <person name="Aguilar M."/>
            <person name="Claverie J.M."/>
            <person name="Frickenhaus S."/>
            <person name="Gonzalez K."/>
            <person name="Herman E.K."/>
            <person name="Lin Y.C."/>
            <person name="Napier J."/>
            <person name="Ogata H."/>
            <person name="Sarno A.F."/>
            <person name="Shmutz J."/>
            <person name="Schroeder D."/>
            <person name="de Vargas C."/>
            <person name="Verret F."/>
            <person name="von Dassow P."/>
            <person name="Valentin K."/>
            <person name="Van de Peer Y."/>
            <person name="Wheeler G."/>
            <person name="Dacks J.B."/>
            <person name="Delwiche C.F."/>
            <person name="Dyhrman S.T."/>
            <person name="Glockner G."/>
            <person name="John U."/>
            <person name="Richards T."/>
            <person name="Worden A.Z."/>
            <person name="Zhang X."/>
            <person name="Grigoriev I.V."/>
            <person name="Allen A.E."/>
            <person name="Bidle K."/>
            <person name="Borodovsky M."/>
            <person name="Bowler C."/>
            <person name="Brownlee C."/>
            <person name="Cock J.M."/>
            <person name="Elias M."/>
            <person name="Gladyshev V.N."/>
            <person name="Groth M."/>
            <person name="Guda C."/>
            <person name="Hadaegh A."/>
            <person name="Iglesias-Rodriguez M.D."/>
            <person name="Jenkins J."/>
            <person name="Jones B.M."/>
            <person name="Lawson T."/>
            <person name="Leese F."/>
            <person name="Lindquist E."/>
            <person name="Lobanov A."/>
            <person name="Lomsadze A."/>
            <person name="Malik S.B."/>
            <person name="Marsh M.E."/>
            <person name="Mackinder L."/>
            <person name="Mock T."/>
            <person name="Mueller-Roeber B."/>
            <person name="Pagarete A."/>
            <person name="Parker M."/>
            <person name="Probert I."/>
            <person name="Quesneville H."/>
            <person name="Raines C."/>
            <person name="Rensing S.A."/>
            <person name="Riano-Pachon D.M."/>
            <person name="Richier S."/>
            <person name="Rokitta S."/>
            <person name="Shiraiwa Y."/>
            <person name="Soanes D.M."/>
            <person name="van der Giezen M."/>
            <person name="Wahlund T.M."/>
            <person name="Williams B."/>
            <person name="Wilson W."/>
            <person name="Wolfe G."/>
            <person name="Wurch L.L."/>
        </authorList>
    </citation>
    <scope>NUCLEOTIDE SEQUENCE</scope>
</reference>
<dbReference type="KEGG" id="ehx:EMIHUDRAFT_631894"/>
<sequence length="114" mass="11361">MDWSKRLRPGSDGAPPVSAGGAIACCSPVLSSSAAAPPSVVTFGGASIAVPAPSVRQYSVDTRASTPLLSAAEATRIDSEDADFLLSPSATPAVGAPASVPQLGEPRLRSSVSR</sequence>
<evidence type="ECO:0000313" key="3">
    <source>
        <dbReference type="Proteomes" id="UP000013827"/>
    </source>
</evidence>
<protein>
    <submittedName>
        <fullName evidence="2">Uncharacterized protein</fullName>
    </submittedName>
</protein>
<dbReference type="Proteomes" id="UP000013827">
    <property type="component" value="Unassembled WGS sequence"/>
</dbReference>
<name>A0A0D3IQ34_EMIH1</name>
<accession>A0A0D3IQ34</accession>
<evidence type="ECO:0000313" key="2">
    <source>
        <dbReference type="EnsemblProtists" id="EOD13369"/>
    </source>
</evidence>
<proteinExistence type="predicted"/>
<dbReference type="EnsemblProtists" id="EOD13369">
    <property type="protein sequence ID" value="EOD13369"/>
    <property type="gene ID" value="EMIHUDRAFT_631894"/>
</dbReference>
<dbReference type="PROSITE" id="PS51257">
    <property type="entry name" value="PROKAR_LIPOPROTEIN"/>
    <property type="match status" value="1"/>
</dbReference>
<evidence type="ECO:0000256" key="1">
    <source>
        <dbReference type="SAM" id="MobiDB-lite"/>
    </source>
</evidence>
<feature type="region of interest" description="Disordered" evidence="1">
    <location>
        <begin position="88"/>
        <end position="114"/>
    </location>
</feature>
<organism evidence="2 3">
    <name type="scientific">Emiliania huxleyi (strain CCMP1516)</name>
    <dbReference type="NCBI Taxonomy" id="280463"/>
    <lineage>
        <taxon>Eukaryota</taxon>
        <taxon>Haptista</taxon>
        <taxon>Haptophyta</taxon>
        <taxon>Prymnesiophyceae</taxon>
        <taxon>Isochrysidales</taxon>
        <taxon>Noelaerhabdaceae</taxon>
        <taxon>Emiliania</taxon>
    </lineage>
</organism>
<dbReference type="AlphaFoldDB" id="A0A0D3IQ34"/>
<dbReference type="GeneID" id="17259519"/>